<name>A0ABR2VJW0_9FUNG</name>
<gene>
    <name evidence="1" type="ORF">K7432_017806</name>
</gene>
<organism evidence="1 2">
    <name type="scientific">Basidiobolus ranarum</name>
    <dbReference type="NCBI Taxonomy" id="34480"/>
    <lineage>
        <taxon>Eukaryota</taxon>
        <taxon>Fungi</taxon>
        <taxon>Fungi incertae sedis</taxon>
        <taxon>Zoopagomycota</taxon>
        <taxon>Entomophthoromycotina</taxon>
        <taxon>Basidiobolomycetes</taxon>
        <taxon>Basidiobolales</taxon>
        <taxon>Basidiobolaceae</taxon>
        <taxon>Basidiobolus</taxon>
    </lineage>
</organism>
<evidence type="ECO:0000313" key="2">
    <source>
        <dbReference type="Proteomes" id="UP001479436"/>
    </source>
</evidence>
<dbReference type="EMBL" id="JASJQH010011287">
    <property type="protein sequence ID" value="KAK9667483.1"/>
    <property type="molecule type" value="Genomic_DNA"/>
</dbReference>
<dbReference type="Proteomes" id="UP001479436">
    <property type="component" value="Unassembled WGS sequence"/>
</dbReference>
<sequence>MSLPRVTINYFRLNHSQPQSEPEHHLSKSFPSHKDFQLLLILLQQPTGLYATSAMQVIFLYLSKKISQVVRNLLEVILDKDIADLFIEEVKEYLEWDLFDHTFKQHIDSPLFAPLSLEKELVARFTSLLKNSPSLQVTSFLKNYYSEQAVELHSPLDFDIEHLWEIANSKIFN</sequence>
<proteinExistence type="predicted"/>
<comment type="caution">
    <text evidence="1">The sequence shown here is derived from an EMBL/GenBank/DDBJ whole genome shotgun (WGS) entry which is preliminary data.</text>
</comment>
<protein>
    <submittedName>
        <fullName evidence="1">Uncharacterized protein</fullName>
    </submittedName>
</protein>
<reference evidence="1 2" key="1">
    <citation type="submission" date="2023-04" db="EMBL/GenBank/DDBJ databases">
        <title>Genome of Basidiobolus ranarum AG-B5.</title>
        <authorList>
            <person name="Stajich J.E."/>
            <person name="Carter-House D."/>
            <person name="Gryganskyi A."/>
        </authorList>
    </citation>
    <scope>NUCLEOTIDE SEQUENCE [LARGE SCALE GENOMIC DNA]</scope>
    <source>
        <strain evidence="1 2">AG-B5</strain>
    </source>
</reference>
<keyword evidence="2" id="KW-1185">Reference proteome</keyword>
<evidence type="ECO:0000313" key="1">
    <source>
        <dbReference type="EMBL" id="KAK9667483.1"/>
    </source>
</evidence>
<accession>A0ABR2VJW0</accession>